<gene>
    <name evidence="1" type="ORF">BFR47_16070</name>
</gene>
<dbReference type="Proteomes" id="UP000243073">
    <property type="component" value="Unassembled WGS sequence"/>
</dbReference>
<dbReference type="InterPro" id="IPR011008">
    <property type="entry name" value="Dimeric_a/b-barrel"/>
</dbReference>
<evidence type="ECO:0000313" key="1">
    <source>
        <dbReference type="EMBL" id="OIN07932.1"/>
    </source>
</evidence>
<dbReference type="AlphaFoldDB" id="A0A1J4QE03"/>
<dbReference type="RefSeq" id="WP_071473175.1">
    <property type="nucleotide sequence ID" value="NZ_MDKE01000031.1"/>
</dbReference>
<evidence type="ECO:0008006" key="3">
    <source>
        <dbReference type="Google" id="ProtNLM"/>
    </source>
</evidence>
<protein>
    <recommendedName>
        <fullName evidence="3">NIPSNAP domain-containing protein</fullName>
    </recommendedName>
</protein>
<dbReference type="STRING" id="1414654.BFR47_16070"/>
<organism evidence="1 2">
    <name type="scientific">Oceanisphaera psychrotolerans</name>
    <dbReference type="NCBI Taxonomy" id="1414654"/>
    <lineage>
        <taxon>Bacteria</taxon>
        <taxon>Pseudomonadati</taxon>
        <taxon>Pseudomonadota</taxon>
        <taxon>Gammaproteobacteria</taxon>
        <taxon>Aeromonadales</taxon>
        <taxon>Aeromonadaceae</taxon>
        <taxon>Oceanisphaera</taxon>
    </lineage>
</organism>
<name>A0A1J4QE03_9GAMM</name>
<proteinExistence type="predicted"/>
<evidence type="ECO:0000313" key="2">
    <source>
        <dbReference type="Proteomes" id="UP000243073"/>
    </source>
</evidence>
<dbReference type="SUPFAM" id="SSF54909">
    <property type="entry name" value="Dimeric alpha+beta barrel"/>
    <property type="match status" value="1"/>
</dbReference>
<comment type="caution">
    <text evidence="1">The sequence shown here is derived from an EMBL/GenBank/DDBJ whole genome shotgun (WGS) entry which is preliminary data.</text>
</comment>
<keyword evidence="2" id="KW-1185">Reference proteome</keyword>
<accession>A0A1J4QE03</accession>
<dbReference type="EMBL" id="MDKE01000031">
    <property type="protein sequence ID" value="OIN07932.1"/>
    <property type="molecule type" value="Genomic_DNA"/>
</dbReference>
<reference evidence="1 2" key="1">
    <citation type="submission" date="2016-07" db="EMBL/GenBank/DDBJ databases">
        <title>Draft Genome Sequence of Oceanisphaera psychrotolerans, isolated from coastal sediment samples.</title>
        <authorList>
            <person name="Zhuo S."/>
            <person name="Ruan Z."/>
        </authorList>
    </citation>
    <scope>NUCLEOTIDE SEQUENCE [LARGE SCALE GENOMIC DNA]</scope>
    <source>
        <strain evidence="1 2">LAM-WHM-ZC</strain>
    </source>
</reference>
<dbReference type="Gene3D" id="3.30.70.100">
    <property type="match status" value="1"/>
</dbReference>
<dbReference type="OrthoDB" id="9809695at2"/>
<sequence>MSIVELREYKLKPRMREQWLSWMQADILPYQISKGMRVLQTYIYTDENDAEWFVWLREFDNEAHRQQVYANTYDEWWRREIRPRVFEMIEQESIRVRLLSPVHVVS</sequence>